<keyword evidence="7" id="KW-1185">Reference proteome</keyword>
<dbReference type="PRINTS" id="PR00455">
    <property type="entry name" value="HTHTETR"/>
</dbReference>
<gene>
    <name evidence="6" type="ORF">AMOR_43070</name>
</gene>
<accession>A0ABN6MXL5</accession>
<dbReference type="Gene3D" id="1.10.357.10">
    <property type="entry name" value="Tetracycline Repressor, domain 2"/>
    <property type="match status" value="1"/>
</dbReference>
<evidence type="ECO:0000259" key="5">
    <source>
        <dbReference type="PROSITE" id="PS50977"/>
    </source>
</evidence>
<evidence type="ECO:0000313" key="7">
    <source>
        <dbReference type="Proteomes" id="UP001162891"/>
    </source>
</evidence>
<keyword evidence="2 4" id="KW-0238">DNA-binding</keyword>
<name>A0ABN6MXL5_9BACT</name>
<dbReference type="EMBL" id="AP025591">
    <property type="protein sequence ID" value="BDG05311.1"/>
    <property type="molecule type" value="Genomic_DNA"/>
</dbReference>
<keyword evidence="1" id="KW-0805">Transcription regulation</keyword>
<keyword evidence="3" id="KW-0804">Transcription</keyword>
<sequence>MTRRQPATRCFVSDEDPPSKQGVLRAALELFVEHGLDGTSVRMIAERAGYTNPAMFKFFDSKDALALHLFERCYDRIFGAFETAAARRPFEEALQGVLDAFVSLVEDDLEAVLFVQDNLRALWPRLSAAARKRSMLRLFRDLFERGVREGAVTGYRAPDVPVAALVGLMAQLGRMAYFGELAGPARLHRGELELAVTRLLKG</sequence>
<proteinExistence type="predicted"/>
<dbReference type="SUPFAM" id="SSF46689">
    <property type="entry name" value="Homeodomain-like"/>
    <property type="match status" value="1"/>
</dbReference>
<reference evidence="7" key="1">
    <citation type="journal article" date="2022" name="Int. J. Syst. Evol. Microbiol.">
        <title>Anaeromyxobacter oryzae sp. nov., Anaeromyxobacter diazotrophicus sp. nov. and Anaeromyxobacter paludicola sp. nov., isolated from paddy soils.</title>
        <authorList>
            <person name="Itoh H."/>
            <person name="Xu Z."/>
            <person name="Mise K."/>
            <person name="Masuda Y."/>
            <person name="Ushijima N."/>
            <person name="Hayakawa C."/>
            <person name="Shiratori Y."/>
            <person name="Senoo K."/>
        </authorList>
    </citation>
    <scope>NUCLEOTIDE SEQUENCE [LARGE SCALE GENOMIC DNA]</scope>
    <source>
        <strain evidence="7">Red232</strain>
    </source>
</reference>
<dbReference type="SUPFAM" id="SSF48498">
    <property type="entry name" value="Tetracyclin repressor-like, C-terminal domain"/>
    <property type="match status" value="1"/>
</dbReference>
<dbReference type="InterPro" id="IPR036271">
    <property type="entry name" value="Tet_transcr_reg_TetR-rel_C_sf"/>
</dbReference>
<protein>
    <submittedName>
        <fullName evidence="6">TetR family transcriptional regulator</fullName>
    </submittedName>
</protein>
<dbReference type="PANTHER" id="PTHR30055">
    <property type="entry name" value="HTH-TYPE TRANSCRIPTIONAL REGULATOR RUTR"/>
    <property type="match status" value="1"/>
</dbReference>
<evidence type="ECO:0000313" key="6">
    <source>
        <dbReference type="EMBL" id="BDG05311.1"/>
    </source>
</evidence>
<feature type="DNA-binding region" description="H-T-H motif" evidence="4">
    <location>
        <begin position="40"/>
        <end position="59"/>
    </location>
</feature>
<dbReference type="Pfam" id="PF00440">
    <property type="entry name" value="TetR_N"/>
    <property type="match status" value="1"/>
</dbReference>
<dbReference type="RefSeq" id="WP_248353992.1">
    <property type="nucleotide sequence ID" value="NZ_AP025591.1"/>
</dbReference>
<evidence type="ECO:0000256" key="2">
    <source>
        <dbReference type="ARBA" id="ARBA00023125"/>
    </source>
</evidence>
<dbReference type="Proteomes" id="UP001162891">
    <property type="component" value="Chromosome"/>
</dbReference>
<evidence type="ECO:0000256" key="3">
    <source>
        <dbReference type="ARBA" id="ARBA00023163"/>
    </source>
</evidence>
<dbReference type="InterPro" id="IPR050109">
    <property type="entry name" value="HTH-type_TetR-like_transc_reg"/>
</dbReference>
<dbReference type="InterPro" id="IPR001647">
    <property type="entry name" value="HTH_TetR"/>
</dbReference>
<organism evidence="6 7">
    <name type="scientific">Anaeromyxobacter oryzae</name>
    <dbReference type="NCBI Taxonomy" id="2918170"/>
    <lineage>
        <taxon>Bacteria</taxon>
        <taxon>Pseudomonadati</taxon>
        <taxon>Myxococcota</taxon>
        <taxon>Myxococcia</taxon>
        <taxon>Myxococcales</taxon>
        <taxon>Cystobacterineae</taxon>
        <taxon>Anaeromyxobacteraceae</taxon>
        <taxon>Anaeromyxobacter</taxon>
    </lineage>
</organism>
<dbReference type="PANTHER" id="PTHR30055:SF234">
    <property type="entry name" value="HTH-TYPE TRANSCRIPTIONAL REGULATOR BETI"/>
    <property type="match status" value="1"/>
</dbReference>
<dbReference type="PROSITE" id="PS50977">
    <property type="entry name" value="HTH_TETR_2"/>
    <property type="match status" value="1"/>
</dbReference>
<dbReference type="InterPro" id="IPR009057">
    <property type="entry name" value="Homeodomain-like_sf"/>
</dbReference>
<evidence type="ECO:0000256" key="1">
    <source>
        <dbReference type="ARBA" id="ARBA00023015"/>
    </source>
</evidence>
<feature type="domain" description="HTH tetR-type" evidence="5">
    <location>
        <begin position="17"/>
        <end position="77"/>
    </location>
</feature>
<dbReference type="Gene3D" id="1.10.10.60">
    <property type="entry name" value="Homeodomain-like"/>
    <property type="match status" value="1"/>
</dbReference>
<evidence type="ECO:0000256" key="4">
    <source>
        <dbReference type="PROSITE-ProRule" id="PRU00335"/>
    </source>
</evidence>